<evidence type="ECO:0000313" key="2">
    <source>
        <dbReference type="EMBL" id="UOF00017.1"/>
    </source>
</evidence>
<keyword evidence="1" id="KW-0732">Signal</keyword>
<sequence>MHLFFLFTLSCAILPAAHAYPSRPGYNPFEKAATHEYDDTLMMTAQISDFVDEVKKIKIKPGHQKNLKHYLSHATVLLVQAQNAKTPEQVTNSWLTAISLRQEFRKYVRNYALL</sequence>
<accession>A0ABY4C7Y0</accession>
<protein>
    <submittedName>
        <fullName evidence="2">Uncharacterized protein</fullName>
    </submittedName>
</protein>
<evidence type="ECO:0000256" key="1">
    <source>
        <dbReference type="SAM" id="SignalP"/>
    </source>
</evidence>
<gene>
    <name evidence="2" type="ORF">MNR06_09920</name>
</gene>
<dbReference type="EMBL" id="CP093442">
    <property type="protein sequence ID" value="UOF00017.1"/>
    <property type="molecule type" value="Genomic_DNA"/>
</dbReference>
<proteinExistence type="predicted"/>
<name>A0ABY4C7Y0_9BACT</name>
<dbReference type="Proteomes" id="UP000830116">
    <property type="component" value="Chromosome"/>
</dbReference>
<feature type="chain" id="PRO_5045425175" evidence="1">
    <location>
        <begin position="20"/>
        <end position="114"/>
    </location>
</feature>
<keyword evidence="3" id="KW-1185">Reference proteome</keyword>
<dbReference type="RefSeq" id="WP_243535576.1">
    <property type="nucleotide sequence ID" value="NZ_CP093442.1"/>
</dbReference>
<reference evidence="2" key="1">
    <citation type="submission" date="2022-03" db="EMBL/GenBank/DDBJ databases">
        <title>Genome Identification and Characterization of new species Bdellovibrio reynosense LBG001 sp. nov. from a Mexico soil sample.</title>
        <authorList>
            <person name="Camilli A."/>
            <person name="Ajao Y."/>
            <person name="Guo X."/>
        </authorList>
    </citation>
    <scope>NUCLEOTIDE SEQUENCE</scope>
    <source>
        <strain evidence="2">LBG001</strain>
    </source>
</reference>
<feature type="signal peptide" evidence="1">
    <location>
        <begin position="1"/>
        <end position="19"/>
    </location>
</feature>
<evidence type="ECO:0000313" key="3">
    <source>
        <dbReference type="Proteomes" id="UP000830116"/>
    </source>
</evidence>
<organism evidence="2 3">
    <name type="scientific">Bdellovibrio reynosensis</name>
    <dbReference type="NCBI Taxonomy" id="2835041"/>
    <lineage>
        <taxon>Bacteria</taxon>
        <taxon>Pseudomonadati</taxon>
        <taxon>Bdellovibrionota</taxon>
        <taxon>Bdellovibrionia</taxon>
        <taxon>Bdellovibrionales</taxon>
        <taxon>Pseudobdellovibrionaceae</taxon>
        <taxon>Bdellovibrio</taxon>
    </lineage>
</organism>